<gene>
    <name evidence="4" type="primary">LOC111129692</name>
</gene>
<dbReference type="PANTHER" id="PTHR34415:SF1">
    <property type="entry name" value="INTEGRASE CATALYTIC DOMAIN-CONTAINING PROTEIN"/>
    <property type="match status" value="1"/>
</dbReference>
<evidence type="ECO:0000259" key="2">
    <source>
        <dbReference type="Pfam" id="PF25273"/>
    </source>
</evidence>
<dbReference type="AlphaFoldDB" id="A0A8B8DUF3"/>
<name>A0A8B8DUF3_CRAVI</name>
<organism evidence="3 4">
    <name type="scientific">Crassostrea virginica</name>
    <name type="common">Eastern oyster</name>
    <dbReference type="NCBI Taxonomy" id="6565"/>
    <lineage>
        <taxon>Eukaryota</taxon>
        <taxon>Metazoa</taxon>
        <taxon>Spiralia</taxon>
        <taxon>Lophotrochozoa</taxon>
        <taxon>Mollusca</taxon>
        <taxon>Bivalvia</taxon>
        <taxon>Autobranchia</taxon>
        <taxon>Pteriomorphia</taxon>
        <taxon>Ostreida</taxon>
        <taxon>Ostreoidea</taxon>
        <taxon>Ostreidae</taxon>
        <taxon>Crassostrea</taxon>
    </lineage>
</organism>
<dbReference type="RefSeq" id="XP_022331862.1">
    <property type="nucleotide sequence ID" value="XM_022476154.1"/>
</dbReference>
<dbReference type="Pfam" id="PF25273">
    <property type="entry name" value="DUF7869"/>
    <property type="match status" value="1"/>
</dbReference>
<dbReference type="KEGG" id="cvn:111129692"/>
<evidence type="ECO:0000313" key="3">
    <source>
        <dbReference type="Proteomes" id="UP000694844"/>
    </source>
</evidence>
<dbReference type="InterPro" id="IPR057191">
    <property type="entry name" value="DUF7869"/>
</dbReference>
<dbReference type="PANTHER" id="PTHR34415">
    <property type="entry name" value="INTEGRASE CATALYTIC DOMAIN-CONTAINING PROTEIN"/>
    <property type="match status" value="1"/>
</dbReference>
<dbReference type="GeneID" id="111129692"/>
<feature type="region of interest" description="Disordered" evidence="1">
    <location>
        <begin position="18"/>
        <end position="42"/>
    </location>
</feature>
<evidence type="ECO:0000256" key="1">
    <source>
        <dbReference type="SAM" id="MobiDB-lite"/>
    </source>
</evidence>
<feature type="domain" description="DUF7869" evidence="2">
    <location>
        <begin position="410"/>
        <end position="514"/>
    </location>
</feature>
<sequence length="543" mass="62905">MDFLEIIDEWHREYFPPVQNFDSEDDNAENSYISSAPEDEESNETLLEKKLQHLISNDNQNNTFSMNVVNENSDNFDLNITEKMDNSCSCRMECMSKFSFHEIHDHICSMRELSKEERDMYIMGKIKSRSTGSVSSRHDAKRQRYEYSFDDREVCKDAFLFLHDIGEKYLKNLVKHMKTNGIRPRTHGNSGKKPHNALSFEEIKFVVQFIKRYSEDNGLPMPAAPRGRDTEPPTFLPCSTSKREIHYMYAEACQEVSIRAVKLSSFYSIWSACLPNIQIATPRSDVCNTCERHREHILNARSENEKLTATRNFTCHVEKADKEHKLYIQCIKEAREEHQSLQHPEPDCRPCSSDFIKTHYTFDFAHSRQVGPLFFETPRKIQIFGICMEGSRSQYNYLIDEDQTIGKDGKNAHGPNTVISILHHHFKNHGMREKCAVLHCDNCPGQNKKKYVIGYLLWRVMIGLHRAIDLHMQIPGHTKCQVDAGFAQIKKKYRRSDCDTLQHVADAVSQSSKGNEAVIIQNGSCRRRQRKGAGGFKKRGYLR</sequence>
<protein>
    <submittedName>
        <fullName evidence="4">Uncharacterized protein LOC111129692</fullName>
    </submittedName>
</protein>
<keyword evidence="3" id="KW-1185">Reference proteome</keyword>
<reference evidence="4" key="1">
    <citation type="submission" date="2025-08" db="UniProtKB">
        <authorList>
            <consortium name="RefSeq"/>
        </authorList>
    </citation>
    <scope>IDENTIFICATION</scope>
    <source>
        <tissue evidence="4">Whole sample</tissue>
    </source>
</reference>
<evidence type="ECO:0000313" key="4">
    <source>
        <dbReference type="RefSeq" id="XP_022331862.1"/>
    </source>
</evidence>
<proteinExistence type="predicted"/>
<dbReference type="OrthoDB" id="10033306at2759"/>
<accession>A0A8B8DUF3</accession>
<dbReference type="Proteomes" id="UP000694844">
    <property type="component" value="Chromosome 4"/>
</dbReference>